<dbReference type="Pfam" id="PF00295">
    <property type="entry name" value="Glyco_hydro_28"/>
    <property type="match status" value="1"/>
</dbReference>
<dbReference type="Proteomes" id="UP001549047">
    <property type="component" value="Unassembled WGS sequence"/>
</dbReference>
<dbReference type="EMBL" id="JBEPMB010000003">
    <property type="protein sequence ID" value="MET3614181.1"/>
    <property type="molecule type" value="Genomic_DNA"/>
</dbReference>
<evidence type="ECO:0000256" key="4">
    <source>
        <dbReference type="RuleBase" id="RU361169"/>
    </source>
</evidence>
<evidence type="ECO:0000313" key="6">
    <source>
        <dbReference type="Proteomes" id="UP001549047"/>
    </source>
</evidence>
<comment type="caution">
    <text evidence="5">The sequence shown here is derived from an EMBL/GenBank/DDBJ whole genome shotgun (WGS) entry which is preliminary data.</text>
</comment>
<sequence>MDMSVEAASEDATERLQRLIDDISAAGGGRLALQRGEHVCGGIRLRTGVELHLSEGAILKPIPDYERYAHTRVESVAEESDRAMIVAVNETGIRITGPGMIDAGGSAFIAGDLPEMGTWMPNRLRPRVLVLDRCRDIVLSGFTVINSPMWTLHAIDCEAIVVREVAVDNDRRMPNTDGFVVDACRNVLVENSSFRTADDGIVLKTTARPDGTAAGVCRNIRILGCTVESQSCAIKIGTESHGDVTDVAADRCVIERSNRGLGIFSRDGGAISSIRFSNIVLDCAETRDGFWGSGEALTVNVVDRKPDVKPAGGVTDLVVENVTGTMEGAINLFAERPGAIKNVRLSNIAIKQRKGALGTAECFDLRPGVADLMPAAEAEGRANAWVKDANGKVVGLIPYPGGLPGLFASNIAGLTLENVSFSRPVPLPNGWNREDIVISN</sequence>
<protein>
    <submittedName>
        <fullName evidence="5">Polygalacturonase</fullName>
    </submittedName>
</protein>
<keyword evidence="2 4" id="KW-0378">Hydrolase</keyword>
<gene>
    <name evidence="5" type="ORF">ABID16_002518</name>
</gene>
<keyword evidence="3 4" id="KW-0326">Glycosidase</keyword>
<proteinExistence type="inferred from homology"/>
<organism evidence="5 6">
    <name type="scientific">Rhizobium aquaticum</name>
    <dbReference type="NCBI Taxonomy" id="1549636"/>
    <lineage>
        <taxon>Bacteria</taxon>
        <taxon>Pseudomonadati</taxon>
        <taxon>Pseudomonadota</taxon>
        <taxon>Alphaproteobacteria</taxon>
        <taxon>Hyphomicrobiales</taxon>
        <taxon>Rhizobiaceae</taxon>
        <taxon>Rhizobium/Agrobacterium group</taxon>
        <taxon>Rhizobium</taxon>
    </lineage>
</organism>
<dbReference type="SUPFAM" id="SSF51126">
    <property type="entry name" value="Pectin lyase-like"/>
    <property type="match status" value="1"/>
</dbReference>
<reference evidence="5 6" key="1">
    <citation type="submission" date="2024-06" db="EMBL/GenBank/DDBJ databases">
        <title>Genomic Encyclopedia of Type Strains, Phase IV (KMG-IV): sequencing the most valuable type-strain genomes for metagenomic binning, comparative biology and taxonomic classification.</title>
        <authorList>
            <person name="Goeker M."/>
        </authorList>
    </citation>
    <scope>NUCLEOTIDE SEQUENCE [LARGE SCALE GENOMIC DNA]</scope>
    <source>
        <strain evidence="5 6">DSM 29780</strain>
    </source>
</reference>
<dbReference type="InterPro" id="IPR051801">
    <property type="entry name" value="GH28_Enzymes"/>
</dbReference>
<evidence type="ECO:0000256" key="1">
    <source>
        <dbReference type="ARBA" id="ARBA00008834"/>
    </source>
</evidence>
<evidence type="ECO:0000256" key="3">
    <source>
        <dbReference type="ARBA" id="ARBA00023295"/>
    </source>
</evidence>
<keyword evidence="6" id="KW-1185">Reference proteome</keyword>
<evidence type="ECO:0000313" key="5">
    <source>
        <dbReference type="EMBL" id="MET3614181.1"/>
    </source>
</evidence>
<comment type="similarity">
    <text evidence="1 4">Belongs to the glycosyl hydrolase 28 family.</text>
</comment>
<name>A0ABV2J0B9_9HYPH</name>
<dbReference type="InterPro" id="IPR000743">
    <property type="entry name" value="Glyco_hydro_28"/>
</dbReference>
<dbReference type="InterPro" id="IPR012334">
    <property type="entry name" value="Pectin_lyas_fold"/>
</dbReference>
<evidence type="ECO:0000256" key="2">
    <source>
        <dbReference type="ARBA" id="ARBA00022801"/>
    </source>
</evidence>
<dbReference type="Gene3D" id="2.160.20.10">
    <property type="entry name" value="Single-stranded right-handed beta-helix, Pectin lyase-like"/>
    <property type="match status" value="1"/>
</dbReference>
<dbReference type="PANTHER" id="PTHR31339">
    <property type="entry name" value="PECTIN LYASE-RELATED"/>
    <property type="match status" value="1"/>
</dbReference>
<dbReference type="InterPro" id="IPR011050">
    <property type="entry name" value="Pectin_lyase_fold/virulence"/>
</dbReference>
<accession>A0ABV2J0B9</accession>
<dbReference type="RefSeq" id="WP_354556694.1">
    <property type="nucleotide sequence ID" value="NZ_JBEPMB010000003.1"/>
</dbReference>
<dbReference type="PANTHER" id="PTHR31339:SF9">
    <property type="entry name" value="PLASMIN AND FIBRONECTIN-BINDING PROTEIN A"/>
    <property type="match status" value="1"/>
</dbReference>